<dbReference type="EMBL" id="MN739616">
    <property type="protein sequence ID" value="QHT16134.1"/>
    <property type="molecule type" value="Genomic_DNA"/>
</dbReference>
<protein>
    <submittedName>
        <fullName evidence="1">Uncharacterized protein</fullName>
    </submittedName>
</protein>
<evidence type="ECO:0000313" key="1">
    <source>
        <dbReference type="EMBL" id="QHT16134.1"/>
    </source>
</evidence>
<dbReference type="AlphaFoldDB" id="A0A6C0DIP3"/>
<name>A0A6C0DIP3_9ZZZZ</name>
<reference evidence="1" key="1">
    <citation type="journal article" date="2020" name="Nature">
        <title>Giant virus diversity and host interactions through global metagenomics.</title>
        <authorList>
            <person name="Schulz F."/>
            <person name="Roux S."/>
            <person name="Paez-Espino D."/>
            <person name="Jungbluth S."/>
            <person name="Walsh D.A."/>
            <person name="Denef V.J."/>
            <person name="McMahon K.D."/>
            <person name="Konstantinidis K.T."/>
            <person name="Eloe-Fadrosh E.A."/>
            <person name="Kyrpides N.C."/>
            <person name="Woyke T."/>
        </authorList>
    </citation>
    <scope>NUCLEOTIDE SEQUENCE</scope>
    <source>
        <strain evidence="1">GVMAG-M-3300023174-182</strain>
    </source>
</reference>
<accession>A0A6C0DIP3</accession>
<sequence>MRRSNSKSNSNSKTNKKTNLTSKDYIHILEYYDINIPKSKRLLEKEAEKLLSDKLCRCIKSVNGKGNIANEQRSIGICTKSIFNNKGLTRGKFKCKKPTRFVNFNKTMKNRK</sequence>
<organism evidence="1">
    <name type="scientific">viral metagenome</name>
    <dbReference type="NCBI Taxonomy" id="1070528"/>
    <lineage>
        <taxon>unclassified sequences</taxon>
        <taxon>metagenomes</taxon>
        <taxon>organismal metagenomes</taxon>
    </lineage>
</organism>
<proteinExistence type="predicted"/>